<gene>
    <name evidence="1" type="ORF">IPJ27_00010</name>
</gene>
<reference evidence="1 2" key="1">
    <citation type="submission" date="2020-10" db="EMBL/GenBank/DDBJ databases">
        <title>Connecting structure to function with the recovery of over 1000 high-quality activated sludge metagenome-assembled genomes encoding full-length rRNA genes using long-read sequencing.</title>
        <authorList>
            <person name="Singleton C.M."/>
            <person name="Petriglieri F."/>
            <person name="Kristensen J.M."/>
            <person name="Kirkegaard R.H."/>
            <person name="Michaelsen T.Y."/>
            <person name="Andersen M.H."/>
            <person name="Karst S.M."/>
            <person name="Dueholm M.S."/>
            <person name="Nielsen P.H."/>
            <person name="Albertsen M."/>
        </authorList>
    </citation>
    <scope>NUCLEOTIDE SEQUENCE [LARGE SCALE GENOMIC DNA]</scope>
    <source>
        <strain evidence="1">EsbW_18-Q3-R4-48_BATAC.285</strain>
    </source>
</reference>
<name>A0A935PVK5_9PROT</name>
<organism evidence="1 2">
    <name type="scientific">Candidatus Accumulibacter proximus</name>
    <dbReference type="NCBI Taxonomy" id="2954385"/>
    <lineage>
        <taxon>Bacteria</taxon>
        <taxon>Pseudomonadati</taxon>
        <taxon>Pseudomonadota</taxon>
        <taxon>Betaproteobacteria</taxon>
        <taxon>Candidatus Accumulibacter</taxon>
    </lineage>
</organism>
<dbReference type="AlphaFoldDB" id="A0A935PVK5"/>
<sequence length="48" mass="5326">MQTALEATELYVQKRAISSKSSGGTYKRLACHLVEAVAKVLALRLRYT</sequence>
<dbReference type="EMBL" id="JADJMH010000001">
    <property type="protein sequence ID" value="MBK7673258.1"/>
    <property type="molecule type" value="Genomic_DNA"/>
</dbReference>
<evidence type="ECO:0000313" key="2">
    <source>
        <dbReference type="Proteomes" id="UP000697998"/>
    </source>
</evidence>
<evidence type="ECO:0000313" key="1">
    <source>
        <dbReference type="EMBL" id="MBK7673258.1"/>
    </source>
</evidence>
<proteinExistence type="predicted"/>
<protein>
    <submittedName>
        <fullName evidence="1">Uncharacterized protein</fullName>
    </submittedName>
</protein>
<accession>A0A935PVK5</accession>
<comment type="caution">
    <text evidence="1">The sequence shown here is derived from an EMBL/GenBank/DDBJ whole genome shotgun (WGS) entry which is preliminary data.</text>
</comment>
<dbReference type="Proteomes" id="UP000697998">
    <property type="component" value="Unassembled WGS sequence"/>
</dbReference>